<dbReference type="PANTHER" id="PTHR30461:SF23">
    <property type="entry name" value="DNA RECOMBINASE-RELATED"/>
    <property type="match status" value="1"/>
</dbReference>
<dbReference type="Pfam" id="PF07508">
    <property type="entry name" value="Recombinase"/>
    <property type="match status" value="1"/>
</dbReference>
<evidence type="ECO:0000313" key="4">
    <source>
        <dbReference type="EMBL" id="HAW75449.1"/>
    </source>
</evidence>
<evidence type="ECO:0000259" key="2">
    <source>
        <dbReference type="PROSITE" id="PS51736"/>
    </source>
</evidence>
<dbReference type="EMBL" id="DNAN01000238">
    <property type="protein sequence ID" value="HAW75449.1"/>
    <property type="molecule type" value="Genomic_DNA"/>
</dbReference>
<dbReference type="Proteomes" id="UP000263517">
    <property type="component" value="Unassembled WGS sequence"/>
</dbReference>
<dbReference type="GO" id="GO:0003677">
    <property type="term" value="F:DNA binding"/>
    <property type="evidence" value="ECO:0007669"/>
    <property type="project" value="InterPro"/>
</dbReference>
<proteinExistence type="predicted"/>
<dbReference type="Gene3D" id="3.40.50.1390">
    <property type="entry name" value="Resolvase, N-terminal catalytic domain"/>
    <property type="match status" value="1"/>
</dbReference>
<feature type="domain" description="Recombinase" evidence="3">
    <location>
        <begin position="156"/>
        <end position="300"/>
    </location>
</feature>
<dbReference type="InterPro" id="IPR006119">
    <property type="entry name" value="Resolv_N"/>
</dbReference>
<comment type="caution">
    <text evidence="4">The sequence shown here is derived from an EMBL/GenBank/DDBJ whole genome shotgun (WGS) entry which is preliminary data.</text>
</comment>
<feature type="domain" description="Resolvase/invertase-type recombinase catalytic" evidence="2">
    <location>
        <begin position="9"/>
        <end position="160"/>
    </location>
</feature>
<dbReference type="InterPro" id="IPR038109">
    <property type="entry name" value="DNA_bind_recomb_sf"/>
</dbReference>
<dbReference type="Pfam" id="PF13408">
    <property type="entry name" value="Zn_ribbon_recom"/>
    <property type="match status" value="1"/>
</dbReference>
<keyword evidence="1" id="KW-0175">Coiled coil</keyword>
<dbReference type="PANTHER" id="PTHR30461">
    <property type="entry name" value="DNA-INVERTASE FROM LAMBDOID PROPHAGE"/>
    <property type="match status" value="1"/>
</dbReference>
<dbReference type="Gene3D" id="3.90.1750.20">
    <property type="entry name" value="Putative Large Serine Recombinase, Chain B, Domain 2"/>
    <property type="match status" value="1"/>
</dbReference>
<dbReference type="InterPro" id="IPR050639">
    <property type="entry name" value="SSR_resolvase"/>
</dbReference>
<evidence type="ECO:0000259" key="3">
    <source>
        <dbReference type="PROSITE" id="PS51737"/>
    </source>
</evidence>
<dbReference type="SUPFAM" id="SSF53041">
    <property type="entry name" value="Resolvase-like"/>
    <property type="match status" value="1"/>
</dbReference>
<dbReference type="InterPro" id="IPR011109">
    <property type="entry name" value="DNA_bind_recombinase_dom"/>
</dbReference>
<protein>
    <submittedName>
        <fullName evidence="4">Resolvase</fullName>
    </submittedName>
</protein>
<dbReference type="Pfam" id="PF00239">
    <property type="entry name" value="Resolvase"/>
    <property type="match status" value="1"/>
</dbReference>
<dbReference type="CDD" id="cd00338">
    <property type="entry name" value="Ser_Recombinase"/>
    <property type="match status" value="1"/>
</dbReference>
<dbReference type="AlphaFoldDB" id="A0A350P2D2"/>
<gene>
    <name evidence="4" type="ORF">DCW74_06900</name>
</gene>
<dbReference type="PROSITE" id="PS51736">
    <property type="entry name" value="RECOMBINASES_3"/>
    <property type="match status" value="1"/>
</dbReference>
<dbReference type="SMART" id="SM00857">
    <property type="entry name" value="Resolvase"/>
    <property type="match status" value="1"/>
</dbReference>
<reference evidence="4 5" key="1">
    <citation type="journal article" date="2018" name="Nat. Biotechnol.">
        <title>A standardized bacterial taxonomy based on genome phylogeny substantially revises the tree of life.</title>
        <authorList>
            <person name="Parks D.H."/>
            <person name="Chuvochina M."/>
            <person name="Waite D.W."/>
            <person name="Rinke C."/>
            <person name="Skarshewski A."/>
            <person name="Chaumeil P.A."/>
            <person name="Hugenholtz P."/>
        </authorList>
    </citation>
    <scope>NUCLEOTIDE SEQUENCE [LARGE SCALE GENOMIC DNA]</scope>
    <source>
        <strain evidence="4">UBA11978</strain>
    </source>
</reference>
<evidence type="ECO:0000256" key="1">
    <source>
        <dbReference type="SAM" id="Coils"/>
    </source>
</evidence>
<dbReference type="InterPro" id="IPR036162">
    <property type="entry name" value="Resolvase-like_N_sf"/>
</dbReference>
<evidence type="ECO:0000313" key="5">
    <source>
        <dbReference type="Proteomes" id="UP000263517"/>
    </source>
</evidence>
<organism evidence="4 5">
    <name type="scientific">Alteromonas australica</name>
    <dbReference type="NCBI Taxonomy" id="589873"/>
    <lineage>
        <taxon>Bacteria</taxon>
        <taxon>Pseudomonadati</taxon>
        <taxon>Pseudomonadota</taxon>
        <taxon>Gammaproteobacteria</taxon>
        <taxon>Alteromonadales</taxon>
        <taxon>Alteromonadaceae</taxon>
        <taxon>Alteromonas/Salinimonas group</taxon>
        <taxon>Alteromonas</taxon>
    </lineage>
</organism>
<feature type="coiled-coil region" evidence="1">
    <location>
        <begin position="392"/>
        <end position="446"/>
    </location>
</feature>
<dbReference type="GO" id="GO:0000150">
    <property type="term" value="F:DNA strand exchange activity"/>
    <property type="evidence" value="ECO:0007669"/>
    <property type="project" value="InterPro"/>
</dbReference>
<name>A0A350P2D2_9ALTE</name>
<dbReference type="PROSITE" id="PS51737">
    <property type="entry name" value="RECOMBINASE_DNA_BIND"/>
    <property type="match status" value="1"/>
</dbReference>
<sequence length="561" mass="62261">MVDRNMTQRACIYARYSSDLQSDASIEDQIRLCSDKASAEGWKLGNCYTDAGISGASLMRPGIQSLLSAAMNGEFDILIAEALDRLSRDQEDIAGIFKRMEFAGVKIITLSEGEISTLHIGLKGTMNAMFLKDLADKTRRGLRGRVEKGKSGGGLAYGYQVVKQFDANGEAIKGDREIDEVQADIIRRIFREYGLENKSPKAIAAQLNEEGIPCPSGKSWGQSTINGNRKRGTGILNNELYIGRLIWNRQRFIKDPTTGKRVTRLNEPSEWIIRDVPEQRIVDSELWEAVKARQKSLDRKSSALWQTNRPQYLLSGLTKCGVCGGGYSKINSTQYGCSAAKNKGDSVCNNRRTIKRETLEGYVLDGLQGHLMREELVNVFCKEYTKHLSTLHAQANAQRKSLESQRDSLFKERERLIQAIKDGIPASMVKDDLESVSERIEKAEQALTVQPALKPLIHPTMASRYHQAIKDLKASLNADGARAEASQHLRGLIEKVVLTPEEGEKGLRIDLYGDLAGILNMSLETKDMKILDKLCLNASNDNKAINGAEAHIDRIGSGSRI</sequence>
<accession>A0A350P2D2</accession>
<dbReference type="InterPro" id="IPR025827">
    <property type="entry name" value="Zn_ribbon_recom_dom"/>
</dbReference>